<dbReference type="Proteomes" id="UP000198683">
    <property type="component" value="Unassembled WGS sequence"/>
</dbReference>
<dbReference type="EMBL" id="FNFB01000015">
    <property type="protein sequence ID" value="SDL07861.1"/>
    <property type="molecule type" value="Genomic_DNA"/>
</dbReference>
<organism evidence="2 3">
    <name type="scientific">Nonomuraea maritima</name>
    <dbReference type="NCBI Taxonomy" id="683260"/>
    <lineage>
        <taxon>Bacteria</taxon>
        <taxon>Bacillati</taxon>
        <taxon>Actinomycetota</taxon>
        <taxon>Actinomycetes</taxon>
        <taxon>Streptosporangiales</taxon>
        <taxon>Streptosporangiaceae</taxon>
        <taxon>Nonomuraea</taxon>
    </lineage>
</organism>
<dbReference type="AlphaFoldDB" id="A0A1G9H4L6"/>
<evidence type="ECO:0000256" key="1">
    <source>
        <dbReference type="SAM" id="MobiDB-lite"/>
    </source>
</evidence>
<proteinExistence type="predicted"/>
<feature type="region of interest" description="Disordered" evidence="1">
    <location>
        <begin position="36"/>
        <end position="94"/>
    </location>
</feature>
<evidence type="ECO:0000313" key="2">
    <source>
        <dbReference type="EMBL" id="SDL07861.1"/>
    </source>
</evidence>
<sequence length="303" mass="30887">MTGFPALRPVTPVRRGAVLGVLLMAVVGCGMVGGDTGAGDTAPADVTSSVTAPPKPRMESDAQSNASPPAADQGGGDAPAAEENSSPVEPGGVLADGSTVAAELTRAGQKDTFTLDLGDAREFYVTDMHGDGIQLQVFSEADGRPLGPSSIALSFGTSVVKLTKAGGHRLEVWGETGVIGAYSFRIATVKVRTFPAAIGLQIGEGSPDGAGRLDVAGRIDRFEFAADGATAIKVLGGAGACEAIEMELVDAAERSVATARQPFPLCGYEFDLPLSNGDGRYALIVRSPTAKTGAYSFQITRAA</sequence>
<gene>
    <name evidence="2" type="ORF">SAMN05421874_11589</name>
</gene>
<protein>
    <submittedName>
        <fullName evidence="2">Uncharacterized protein</fullName>
    </submittedName>
</protein>
<dbReference type="OrthoDB" id="3524205at2"/>
<evidence type="ECO:0000313" key="3">
    <source>
        <dbReference type="Proteomes" id="UP000198683"/>
    </source>
</evidence>
<name>A0A1G9H4L6_9ACTN</name>
<keyword evidence="3" id="KW-1185">Reference proteome</keyword>
<accession>A0A1G9H4L6</accession>
<feature type="compositionally biased region" description="Low complexity" evidence="1">
    <location>
        <begin position="38"/>
        <end position="47"/>
    </location>
</feature>
<dbReference type="STRING" id="683260.SAMN05421874_11589"/>
<dbReference type="RefSeq" id="WP_143022154.1">
    <property type="nucleotide sequence ID" value="NZ_FNFB01000015.1"/>
</dbReference>
<reference evidence="2 3" key="1">
    <citation type="submission" date="2016-10" db="EMBL/GenBank/DDBJ databases">
        <authorList>
            <person name="de Groot N.N."/>
        </authorList>
    </citation>
    <scope>NUCLEOTIDE SEQUENCE [LARGE SCALE GENOMIC DNA]</scope>
    <source>
        <strain evidence="2 3">CGMCC 4.5681</strain>
    </source>
</reference>